<evidence type="ECO:0000313" key="4">
    <source>
        <dbReference type="Proteomes" id="UP000053820"/>
    </source>
</evidence>
<dbReference type="InterPro" id="IPR011009">
    <property type="entry name" value="Kinase-like_dom_sf"/>
</dbReference>
<protein>
    <recommendedName>
        <fullName evidence="2">Protein kinase domain-containing protein</fullName>
    </recommendedName>
</protein>
<dbReference type="InterPro" id="IPR000719">
    <property type="entry name" value="Prot_kinase_dom"/>
</dbReference>
<feature type="region of interest" description="Disordered" evidence="1">
    <location>
        <begin position="59"/>
        <end position="82"/>
    </location>
</feature>
<gene>
    <name evidence="3" type="ORF">HYDPIDRAFT_100234</name>
</gene>
<dbReference type="PROSITE" id="PS00109">
    <property type="entry name" value="PROTEIN_KINASE_TYR"/>
    <property type="match status" value="1"/>
</dbReference>
<evidence type="ECO:0000313" key="3">
    <source>
        <dbReference type="EMBL" id="KIJ59739.1"/>
    </source>
</evidence>
<name>A0A0C9V371_9AGAM</name>
<dbReference type="SUPFAM" id="SSF56112">
    <property type="entry name" value="Protein kinase-like (PK-like)"/>
    <property type="match status" value="1"/>
</dbReference>
<dbReference type="Pfam" id="PF17667">
    <property type="entry name" value="Pkinase_fungal"/>
    <property type="match status" value="1"/>
</dbReference>
<keyword evidence="4" id="KW-1185">Reference proteome</keyword>
<organism evidence="3 4">
    <name type="scientific">Hydnomerulius pinastri MD-312</name>
    <dbReference type="NCBI Taxonomy" id="994086"/>
    <lineage>
        <taxon>Eukaryota</taxon>
        <taxon>Fungi</taxon>
        <taxon>Dikarya</taxon>
        <taxon>Basidiomycota</taxon>
        <taxon>Agaricomycotina</taxon>
        <taxon>Agaricomycetes</taxon>
        <taxon>Agaricomycetidae</taxon>
        <taxon>Boletales</taxon>
        <taxon>Boletales incertae sedis</taxon>
        <taxon>Leucogyrophana</taxon>
    </lineage>
</organism>
<dbReference type="GO" id="GO:0004672">
    <property type="term" value="F:protein kinase activity"/>
    <property type="evidence" value="ECO:0007669"/>
    <property type="project" value="InterPro"/>
</dbReference>
<dbReference type="Proteomes" id="UP000053820">
    <property type="component" value="Unassembled WGS sequence"/>
</dbReference>
<dbReference type="HOGENOM" id="CLU_2558574_0_0_1"/>
<dbReference type="InterPro" id="IPR040976">
    <property type="entry name" value="Pkinase_fungal"/>
</dbReference>
<proteinExistence type="predicted"/>
<feature type="domain" description="Protein kinase" evidence="2">
    <location>
        <begin position="1"/>
        <end position="82"/>
    </location>
</feature>
<dbReference type="OrthoDB" id="2747778at2759"/>
<dbReference type="PROSITE" id="PS50011">
    <property type="entry name" value="PROTEIN_KINASE_DOM"/>
    <property type="match status" value="1"/>
</dbReference>
<accession>A0A0C9V371</accession>
<dbReference type="EMBL" id="KN839882">
    <property type="protein sequence ID" value="KIJ59739.1"/>
    <property type="molecule type" value="Genomic_DNA"/>
</dbReference>
<dbReference type="InterPro" id="IPR008266">
    <property type="entry name" value="Tyr_kinase_AS"/>
</dbReference>
<dbReference type="AlphaFoldDB" id="A0A0C9V371"/>
<sequence>MVGRGLTTFTCTKELAQGVLDAVEAHWQIYEQAKILHRDISAGNIMLADEGRGVLVDWDLSNSRDHPTTRRERAVSPSLKDS</sequence>
<dbReference type="Gene3D" id="1.10.510.10">
    <property type="entry name" value="Transferase(Phosphotransferase) domain 1"/>
    <property type="match status" value="1"/>
</dbReference>
<dbReference type="GO" id="GO:0005524">
    <property type="term" value="F:ATP binding"/>
    <property type="evidence" value="ECO:0007669"/>
    <property type="project" value="InterPro"/>
</dbReference>
<evidence type="ECO:0000259" key="2">
    <source>
        <dbReference type="PROSITE" id="PS50011"/>
    </source>
</evidence>
<feature type="compositionally biased region" description="Basic and acidic residues" evidence="1">
    <location>
        <begin position="62"/>
        <end position="82"/>
    </location>
</feature>
<evidence type="ECO:0000256" key="1">
    <source>
        <dbReference type="SAM" id="MobiDB-lite"/>
    </source>
</evidence>
<reference evidence="3 4" key="1">
    <citation type="submission" date="2014-04" db="EMBL/GenBank/DDBJ databases">
        <title>Evolutionary Origins and Diversification of the Mycorrhizal Mutualists.</title>
        <authorList>
            <consortium name="DOE Joint Genome Institute"/>
            <consortium name="Mycorrhizal Genomics Consortium"/>
            <person name="Kohler A."/>
            <person name="Kuo A."/>
            <person name="Nagy L.G."/>
            <person name="Floudas D."/>
            <person name="Copeland A."/>
            <person name="Barry K.W."/>
            <person name="Cichocki N."/>
            <person name="Veneault-Fourrey C."/>
            <person name="LaButti K."/>
            <person name="Lindquist E.A."/>
            <person name="Lipzen A."/>
            <person name="Lundell T."/>
            <person name="Morin E."/>
            <person name="Murat C."/>
            <person name="Riley R."/>
            <person name="Ohm R."/>
            <person name="Sun H."/>
            <person name="Tunlid A."/>
            <person name="Henrissat B."/>
            <person name="Grigoriev I.V."/>
            <person name="Hibbett D.S."/>
            <person name="Martin F."/>
        </authorList>
    </citation>
    <scope>NUCLEOTIDE SEQUENCE [LARGE SCALE GENOMIC DNA]</scope>
    <source>
        <strain evidence="3 4">MD-312</strain>
    </source>
</reference>